<feature type="region of interest" description="Disordered" evidence="1">
    <location>
        <begin position="573"/>
        <end position="617"/>
    </location>
</feature>
<dbReference type="KEGG" id="cng:CNAG_06727"/>
<sequence>MPNSQTIKTPERQTRINWSKDPQLTVRLLKLISHNPAWKNACFGNRNNGTTHIWTVYRDVALKFFAGSEWAKGAVSKGLVVQDDRGRLSATSKWTSQTSNPVQNRITSLKNSFKGNEFETKHRIRRSWKKWDDILENDRRHRLKAEFPYYFLILELMVPPPSEDEVDELEDDDDYDIIPLSKIKEETREEIDELEDGDVHISGEEVRAKNPDLSTVNRVLYSPYEEKEKATENYTDFSQGTEVSGTGDVDELIHEEDELESGHEEERFKDGQLKNDCRKEQIDDGIDELQDDDVEFHSETAEEKADPAIRITSPETTEVPSHDLSPQASLSFPCSLQILSSESNVSVLGSSPTATTPSTDIQTGASLSASCASSLSAVKETNGIHSSPSAPLLSSSGTNAASFAPKWSLFRLKPVDSWTPPKRPFKPSHSAVVAKKTKLDQSIEGLNSGRDLVGIRSEPLPVVSPSVKIAKMQPEVVNPCSTALSTFQNNIPAHPQSPIQPHIQIVMDILPKNDLDSPPANPSTRHFVPLARHVTSRAPVDLVNSNQALKEATRVKPHSGISACLVSPLLTEERSSQQVRDKSKGKEHFSIRERKKPQNFPQRQLRPIPRVPKSKDPFHLNWDPKEHGILRRAGHYKDLDSLLREKSQNNIRAIIKSSAADYFHAQPEYVYEECSNGWKALGCRSHRQRYRIRCRVELLSYYLKENDQIHYYSKNTKLNVMEGYFLYITYRFKDDPILAQLAKTAAYIGAKVYMCRRPYDHEKLYAEYALKNKYLPVQKIEVIGLVDAKQPYLPQPSRGTERWNILQLGLALLGALEQHFGLFKDTADMCTLHPSKCGEKMAVFIDRDTVSTSIFNQLQRIFCSESIARMDSLQELQQCDGPYNEFFFITNDARAFNGIGVPGLVSRLVKVKRPIQFVEIYRIYRNRERSRQEAAKRDGGWRAHHELRGDRQID</sequence>
<organism evidence="2 3">
    <name type="scientific">Cryptococcus neoformans (strain H99 / ATCC 208821 / CBS 10515 / FGSC 9487)</name>
    <name type="common">Cryptococcus neoformans var. grubii serotype A</name>
    <dbReference type="NCBI Taxonomy" id="235443"/>
    <lineage>
        <taxon>Eukaryota</taxon>
        <taxon>Fungi</taxon>
        <taxon>Dikarya</taxon>
        <taxon>Basidiomycota</taxon>
        <taxon>Agaricomycotina</taxon>
        <taxon>Tremellomycetes</taxon>
        <taxon>Tremellales</taxon>
        <taxon>Cryptococcaceae</taxon>
        <taxon>Cryptococcus</taxon>
        <taxon>Cryptococcus neoformans species complex</taxon>
    </lineage>
</organism>
<dbReference type="EMBL" id="CP003821">
    <property type="protein sequence ID" value="AFR93072.2"/>
    <property type="molecule type" value="Genomic_DNA"/>
</dbReference>
<dbReference type="RefSeq" id="XP_012047130.1">
    <property type="nucleotide sequence ID" value="XM_012191740.1"/>
</dbReference>
<protein>
    <submittedName>
        <fullName evidence="2">Uncharacterized protein</fullName>
    </submittedName>
</protein>
<dbReference type="EMBL" id="CP003821">
    <property type="protein sequence ID" value="AGV15366.1"/>
    <property type="molecule type" value="Genomic_DNA"/>
</dbReference>
<dbReference type="HOGENOM" id="CLU_013391_0_0_1"/>
<dbReference type="AlphaFoldDB" id="J9VFE8"/>
<evidence type="ECO:0000256" key="1">
    <source>
        <dbReference type="SAM" id="MobiDB-lite"/>
    </source>
</evidence>
<evidence type="ECO:0000313" key="2">
    <source>
        <dbReference type="EMBL" id="AFR93072.2"/>
    </source>
</evidence>
<accession>J9VFE8</accession>
<evidence type="ECO:0000313" key="3">
    <source>
        <dbReference type="Proteomes" id="UP000010091"/>
    </source>
</evidence>
<proteinExistence type="predicted"/>
<dbReference type="RefSeq" id="XP_012047692.1">
    <property type="nucleotide sequence ID" value="XM_012192302.1"/>
</dbReference>
<gene>
    <name evidence="2" type="ORF">CNAG_06727</name>
</gene>
<name>J9VFE8_CRYN9</name>
<reference evidence="2" key="1">
    <citation type="submission" date="2012-09" db="EMBL/GenBank/DDBJ databases">
        <title>The Genome Sequence of Cryptococcus neoformans grubii H99.</title>
        <authorList>
            <consortium name="The Broad Institute Genomics Platform"/>
            <person name="Cuomo C."/>
            <person name="Janbon G.J."/>
            <person name="Paulet D."/>
            <person name="Neuveglise C."/>
            <person name="Dietrich F."/>
            <person name="Allen A."/>
            <person name="Stajich J.S."/>
            <person name="Heitman J."/>
            <person name="Kronstad J."/>
            <person name="Walker B."/>
            <person name="Young S.K."/>
            <person name="Zeng Q."/>
            <person name="Gargeya S."/>
            <person name="Fitzgerald M."/>
            <person name="Haas B."/>
            <person name="Abouelleil A."/>
            <person name="Allen A."/>
            <person name="Alvarado L."/>
            <person name="Chapman S.B."/>
            <person name="Gainer-Dewar J."/>
            <person name="Goldberg J."/>
            <person name="Griggs A."/>
            <person name="Gujja S."/>
            <person name="Hansen M."/>
            <person name="Howarth C."/>
            <person name="Imamovic A."/>
            <person name="Ireland A."/>
            <person name="Larimer J."/>
            <person name="McCowan C."/>
            <person name="Murphy C."/>
            <person name="Pearson M.D."/>
            <person name="Poon T."/>
            <person name="Priest M."/>
            <person name="Roberts A.D."/>
            <person name="Saif S."/>
            <person name="Shea T.D."/>
            <person name="Sykes S.N."/>
            <person name="Wortman J."/>
            <person name="Nusbaum C."/>
            <person name="Birren B."/>
        </authorList>
    </citation>
    <scope>NUCLEOTIDE SEQUENCE</scope>
    <source>
        <strain>H99</strain>
    </source>
</reference>
<keyword evidence="3" id="KW-1185">Reference proteome</keyword>
<dbReference type="OrthoDB" id="10327378at2759"/>
<feature type="compositionally biased region" description="Basic and acidic residues" evidence="1">
    <location>
        <begin position="573"/>
        <end position="592"/>
    </location>
</feature>
<reference evidence="2" key="2">
    <citation type="submission" date="2012-09" db="EMBL/GenBank/DDBJ databases">
        <authorList>
            <consortium name="The Broad Institute Genome Sequencing Platform"/>
            <person name="Birren B."/>
            <person name="Cuomo C."/>
            <person name="Gargeya S."/>
            <person name="Jaffe D."/>
            <person name="Young S.K."/>
            <person name="Wortman J."/>
            <person name="Zeng Q."/>
            <person name="Alvarado L."/>
            <person name="Dietrich F."/>
            <person name="Allen A."/>
            <person name="Stajich J.E."/>
            <person name="Heitman J."/>
            <person name="Kronstad J."/>
        </authorList>
    </citation>
    <scope>NUCLEOTIDE SEQUENCE</scope>
    <source>
        <strain evidence="2">H99</strain>
    </source>
</reference>
<dbReference type="VEuPathDB" id="FungiDB:CNAG_06727"/>
<dbReference type="GeneID" id="23889900"/>
<reference evidence="2 3" key="3">
    <citation type="journal article" date="2014" name="PLoS Genet.">
        <title>Analysis of the genome and transcriptome of Cryptococcus neoformans var. grubii reveals complex RNA expression and microevolution leading to virulence attenuation.</title>
        <authorList>
            <person name="Janbon G."/>
            <person name="Ormerod K.L."/>
            <person name="Paulet D."/>
            <person name="Byrnes E.J.III."/>
            <person name="Yadav V."/>
            <person name="Chatterjee G."/>
            <person name="Mullapudi N."/>
            <person name="Hon C.C."/>
            <person name="Billmyre R.B."/>
            <person name="Brunel F."/>
            <person name="Bahn Y.S."/>
            <person name="Chen W."/>
            <person name="Chen Y."/>
            <person name="Chow E.W."/>
            <person name="Coppee J.Y."/>
            <person name="Floyd-Averette A."/>
            <person name="Gaillardin C."/>
            <person name="Gerik K.J."/>
            <person name="Goldberg J."/>
            <person name="Gonzalez-Hilarion S."/>
            <person name="Gujja S."/>
            <person name="Hamlin J.L."/>
            <person name="Hsueh Y.P."/>
            <person name="Ianiri G."/>
            <person name="Jones S."/>
            <person name="Kodira C.D."/>
            <person name="Kozubowski L."/>
            <person name="Lam W."/>
            <person name="Marra M."/>
            <person name="Mesner L.D."/>
            <person name="Mieczkowski P.A."/>
            <person name="Moyrand F."/>
            <person name="Nielsen K."/>
            <person name="Proux C."/>
            <person name="Rossignol T."/>
            <person name="Schein J.E."/>
            <person name="Sun S."/>
            <person name="Wollschlaeger C."/>
            <person name="Wood I.A."/>
            <person name="Zeng Q."/>
            <person name="Neuveglise C."/>
            <person name="Newlon C.S."/>
            <person name="Perfect J.R."/>
            <person name="Lodge J.K."/>
            <person name="Idnurm A."/>
            <person name="Stajich J.E."/>
            <person name="Kronstad J.W."/>
            <person name="Sanyal K."/>
            <person name="Heitman J."/>
            <person name="Fraser J.A."/>
            <person name="Cuomo C.A."/>
            <person name="Dietrich F.S."/>
        </authorList>
    </citation>
    <scope>NUCLEOTIDE SEQUENCE [LARGE SCALE GENOMIC DNA]</scope>
    <source>
        <strain evidence="2">H99</strain>
        <strain evidence="3">H99 / ATCC 208821 / CBS 10515 / FGSC 9487</strain>
    </source>
</reference>
<dbReference type="Proteomes" id="UP000010091">
    <property type="component" value="Chromosome 2"/>
</dbReference>